<name>A0A167NUW2_PHYB8</name>
<feature type="compositionally biased region" description="Basic and acidic residues" evidence="3">
    <location>
        <begin position="374"/>
        <end position="387"/>
    </location>
</feature>
<evidence type="ECO:0000256" key="2">
    <source>
        <dbReference type="PROSITE-ProRule" id="PRU00176"/>
    </source>
</evidence>
<dbReference type="InterPro" id="IPR000504">
    <property type="entry name" value="RRM_dom"/>
</dbReference>
<dbReference type="Proteomes" id="UP000077315">
    <property type="component" value="Unassembled WGS sequence"/>
</dbReference>
<feature type="compositionally biased region" description="Low complexity" evidence="3">
    <location>
        <begin position="505"/>
        <end position="556"/>
    </location>
</feature>
<dbReference type="PROSITE" id="PS50102">
    <property type="entry name" value="RRM"/>
    <property type="match status" value="1"/>
</dbReference>
<feature type="compositionally biased region" description="Basic and acidic residues" evidence="3">
    <location>
        <begin position="79"/>
        <end position="88"/>
    </location>
</feature>
<feature type="compositionally biased region" description="Polar residues" evidence="3">
    <location>
        <begin position="557"/>
        <end position="578"/>
    </location>
</feature>
<gene>
    <name evidence="5" type="ORF">PHYBLDRAFT_185802</name>
</gene>
<dbReference type="EMBL" id="KV440975">
    <property type="protein sequence ID" value="OAD76664.1"/>
    <property type="molecule type" value="Genomic_DNA"/>
</dbReference>
<feature type="region of interest" description="Disordered" evidence="3">
    <location>
        <begin position="451"/>
        <end position="479"/>
    </location>
</feature>
<proteinExistence type="predicted"/>
<evidence type="ECO:0000313" key="6">
    <source>
        <dbReference type="Proteomes" id="UP000077315"/>
    </source>
</evidence>
<dbReference type="SMART" id="SM00360">
    <property type="entry name" value="RRM"/>
    <property type="match status" value="2"/>
</dbReference>
<feature type="region of interest" description="Disordered" evidence="3">
    <location>
        <begin position="301"/>
        <end position="434"/>
    </location>
</feature>
<keyword evidence="1 2" id="KW-0694">RNA-binding</keyword>
<dbReference type="RefSeq" id="XP_018294704.1">
    <property type="nucleotide sequence ID" value="XM_018439147.1"/>
</dbReference>
<feature type="region of interest" description="Disordered" evidence="3">
    <location>
        <begin position="31"/>
        <end position="110"/>
    </location>
</feature>
<dbReference type="CDD" id="cd12524">
    <property type="entry name" value="RRM1_MEI2_like"/>
    <property type="match status" value="1"/>
</dbReference>
<dbReference type="AlphaFoldDB" id="A0A167NUW2"/>
<dbReference type="Gene3D" id="3.30.70.330">
    <property type="match status" value="1"/>
</dbReference>
<dbReference type="InterPro" id="IPR034453">
    <property type="entry name" value="MEI2-like_RRM1"/>
</dbReference>
<feature type="compositionally biased region" description="Gly residues" evidence="3">
    <location>
        <begin position="324"/>
        <end position="349"/>
    </location>
</feature>
<dbReference type="GeneID" id="29000053"/>
<evidence type="ECO:0000256" key="1">
    <source>
        <dbReference type="ARBA" id="ARBA00022884"/>
    </source>
</evidence>
<feature type="compositionally biased region" description="Polar residues" evidence="3">
    <location>
        <begin position="594"/>
        <end position="605"/>
    </location>
</feature>
<dbReference type="InterPro" id="IPR035979">
    <property type="entry name" value="RBD_domain_sf"/>
</dbReference>
<reference evidence="6" key="1">
    <citation type="submission" date="2015-06" db="EMBL/GenBank/DDBJ databases">
        <title>Expansion of signal transduction pathways in fungi by whole-genome duplication.</title>
        <authorList>
            <consortium name="DOE Joint Genome Institute"/>
            <person name="Corrochano L.M."/>
            <person name="Kuo A."/>
            <person name="Marcet-Houben M."/>
            <person name="Polaino S."/>
            <person name="Salamov A."/>
            <person name="Villalobos J.M."/>
            <person name="Alvarez M.I."/>
            <person name="Avalos J."/>
            <person name="Benito E.P."/>
            <person name="Benoit I."/>
            <person name="Burger G."/>
            <person name="Camino L.P."/>
            <person name="Canovas D."/>
            <person name="Cerda-Olmedo E."/>
            <person name="Cheng J.-F."/>
            <person name="Dominguez A."/>
            <person name="Elias M."/>
            <person name="Eslava A.P."/>
            <person name="Glaser F."/>
            <person name="Grimwood J."/>
            <person name="Gutierrez G."/>
            <person name="Heitman J."/>
            <person name="Henrissat B."/>
            <person name="Iturriaga E.A."/>
            <person name="Lang B.F."/>
            <person name="Lavin J.L."/>
            <person name="Lee S."/>
            <person name="Li W."/>
            <person name="Lindquist E."/>
            <person name="Lopez-Garcia S."/>
            <person name="Luque E.M."/>
            <person name="Marcos A.T."/>
            <person name="Martin J."/>
            <person name="McCluskey K."/>
            <person name="Medina H.R."/>
            <person name="Miralles-Duran A."/>
            <person name="Miyazaki A."/>
            <person name="Munoz-Torres E."/>
            <person name="Oguiza J.A."/>
            <person name="Ohm R."/>
            <person name="Olmedo M."/>
            <person name="Orejas M."/>
            <person name="Ortiz-Castellanos L."/>
            <person name="Pisabarro A.G."/>
            <person name="Rodriguez-Romero J."/>
            <person name="Ruiz-Herrera J."/>
            <person name="Ruiz-Vazquez R."/>
            <person name="Sanz C."/>
            <person name="Schackwitz W."/>
            <person name="Schmutz J."/>
            <person name="Shahriari M."/>
            <person name="Shelest E."/>
            <person name="Silva-Franco F."/>
            <person name="Soanes D."/>
            <person name="Syed K."/>
            <person name="Tagua V.G."/>
            <person name="Talbot N.J."/>
            <person name="Thon M."/>
            <person name="De vries R.P."/>
            <person name="Wiebenga A."/>
            <person name="Yadav J.S."/>
            <person name="Braun E.L."/>
            <person name="Baker S."/>
            <person name="Garre V."/>
            <person name="Horwitz B."/>
            <person name="Torres-Martinez S."/>
            <person name="Idnurm A."/>
            <person name="Herrera-Estrella A."/>
            <person name="Gabaldon T."/>
            <person name="Grigoriev I.V."/>
        </authorList>
    </citation>
    <scope>NUCLEOTIDE SEQUENCE [LARGE SCALE GENOMIC DNA]</scope>
    <source>
        <strain evidence="6">NRRL 1555(-)</strain>
    </source>
</reference>
<dbReference type="Pfam" id="PF00076">
    <property type="entry name" value="RRM_1"/>
    <property type="match status" value="1"/>
</dbReference>
<protein>
    <recommendedName>
        <fullName evidence="4">RRM domain-containing protein</fullName>
    </recommendedName>
</protein>
<feature type="compositionally biased region" description="Low complexity" evidence="3">
    <location>
        <begin position="579"/>
        <end position="593"/>
    </location>
</feature>
<feature type="compositionally biased region" description="Basic residues" evidence="3">
    <location>
        <begin position="354"/>
        <end position="373"/>
    </location>
</feature>
<accession>A0A167NUW2</accession>
<feature type="region of interest" description="Disordered" evidence="3">
    <location>
        <begin position="505"/>
        <end position="614"/>
    </location>
</feature>
<dbReference type="OrthoDB" id="439808at2759"/>
<dbReference type="SUPFAM" id="SSF54928">
    <property type="entry name" value="RNA-binding domain, RBD"/>
    <property type="match status" value="1"/>
</dbReference>
<organism evidence="5 6">
    <name type="scientific">Phycomyces blakesleeanus (strain ATCC 8743b / DSM 1359 / FGSC 10004 / NBRC 33097 / NRRL 1555)</name>
    <dbReference type="NCBI Taxonomy" id="763407"/>
    <lineage>
        <taxon>Eukaryota</taxon>
        <taxon>Fungi</taxon>
        <taxon>Fungi incertae sedis</taxon>
        <taxon>Mucoromycota</taxon>
        <taxon>Mucoromycotina</taxon>
        <taxon>Mucoromycetes</taxon>
        <taxon>Mucorales</taxon>
        <taxon>Phycomycetaceae</taxon>
        <taxon>Phycomyces</taxon>
    </lineage>
</organism>
<feature type="domain" description="RRM" evidence="4">
    <location>
        <begin position="119"/>
        <end position="192"/>
    </location>
</feature>
<dbReference type="PANTHER" id="PTHR23189">
    <property type="entry name" value="RNA RECOGNITION MOTIF-CONTAINING"/>
    <property type="match status" value="1"/>
</dbReference>
<feature type="compositionally biased region" description="Basic and acidic residues" evidence="3">
    <location>
        <begin position="301"/>
        <end position="314"/>
    </location>
</feature>
<dbReference type="VEuPathDB" id="FungiDB:PHYBLDRAFT_185802"/>
<keyword evidence="6" id="KW-1185">Reference proteome</keyword>
<evidence type="ECO:0000313" key="5">
    <source>
        <dbReference type="EMBL" id="OAD76664.1"/>
    </source>
</evidence>
<dbReference type="GO" id="GO:0003723">
    <property type="term" value="F:RNA binding"/>
    <property type="evidence" value="ECO:0007669"/>
    <property type="project" value="UniProtKB-UniRule"/>
</dbReference>
<feature type="compositionally biased region" description="Basic and acidic residues" evidence="3">
    <location>
        <begin position="43"/>
        <end position="58"/>
    </location>
</feature>
<dbReference type="InParanoid" id="A0A167NUW2"/>
<dbReference type="InterPro" id="IPR012677">
    <property type="entry name" value="Nucleotide-bd_a/b_plait_sf"/>
</dbReference>
<evidence type="ECO:0000259" key="4">
    <source>
        <dbReference type="PROSITE" id="PS50102"/>
    </source>
</evidence>
<evidence type="ECO:0000256" key="3">
    <source>
        <dbReference type="SAM" id="MobiDB-lite"/>
    </source>
</evidence>
<sequence>MISQMIISMDANNVKEVLVVWGMAGEEHRGIQKPFRGGRGKNMRPEHRGMRDSEDDNYRAYNDPPQPPFVQPYGARPINEGREYRNEPWQDDAYGSSDQAPKARASQLESRAAMERPCRTLFVRNVQYTIQVSEIRETFEKFGEIKDIFDLIERRGMAFITYYDIRAAEAGKEAMQGAMLKCRMLDVHYSLPKQEEEEARCDRTKNQGTLLLTLKDTDNTINDSELSLYFRQYGEIKVIRTPHFKTHRENTELRQRIIEFYDSRACVNAFDGCHDKPYKGGRWDISFFWDHSFKERTEALAARKEQPNDKKMDGHLNGSRHGRNGGGGNGGGGGGGGGGQRRMGGGIGGQRRDDHHHHHGHHGHSHGHPHHNQRRDSSYDSIPDHNRPLHRYGSYSEESSGPIMSPKTVYDPAIPSMGGPFKPDANQERLEQAQKAQQVLSMLAQTQTVQGVPTQPAFGHPTGTYGGQANGTSTVPPLPQAPAAAQLQQILGLLGQVAMQQQQTQHQQQPLLSSQPQQVPQQQQHQHQHQHQQQQQQEHQIPPHQSHSSYQPSIQQGQQNHMTSSQASSTATPVNTSIALGQLAQLLKHAQQQPEKPSNTGTSSFYYDPYGTRP</sequence>